<feature type="compositionally biased region" description="Low complexity" evidence="1">
    <location>
        <begin position="61"/>
        <end position="71"/>
    </location>
</feature>
<evidence type="ECO:0000313" key="3">
    <source>
        <dbReference type="Proteomes" id="UP000078576"/>
    </source>
</evidence>
<organism evidence="2 3">
    <name type="scientific">Cytospora mali</name>
    <name type="common">Apple Valsa canker fungus</name>
    <name type="synonym">Valsa mali</name>
    <dbReference type="NCBI Taxonomy" id="578113"/>
    <lineage>
        <taxon>Eukaryota</taxon>
        <taxon>Fungi</taxon>
        <taxon>Dikarya</taxon>
        <taxon>Ascomycota</taxon>
        <taxon>Pezizomycotina</taxon>
        <taxon>Sordariomycetes</taxon>
        <taxon>Sordariomycetidae</taxon>
        <taxon>Diaporthales</taxon>
        <taxon>Cytosporaceae</taxon>
        <taxon>Cytospora</taxon>
    </lineage>
</organism>
<name>A0A194UZR7_CYTMA</name>
<sequence>MATQISRRKTRSSGQPQPSLLPAQLAENPQAPNNTAGGDTVDNLAQKLDSVDLQDQPPDKPGQQTTTSSKTSRSKSRPPKEPSNNGKPPATTTATTTTAQKQPQPAEPLIVRRSRRGEKAISTDPLVGQYRVELTSSERRWCGKFALGISTEAQLGVRMTVGQFDEIFAGEEGLAFNERNRWANDSNFYDEQLDFVLRVWGLRRGLGRLQLGVVRDFEGAFVNSCVSDGINWKEEEEEEEGGGGGKAEGVKPGECRTVWIHNDNAMLLGRPYNHYSGMVILQKPSC</sequence>
<accession>A0A194UZR7</accession>
<proteinExistence type="predicted"/>
<dbReference type="Proteomes" id="UP000078576">
    <property type="component" value="Unassembled WGS sequence"/>
</dbReference>
<evidence type="ECO:0000313" key="2">
    <source>
        <dbReference type="EMBL" id="KUI57170.1"/>
    </source>
</evidence>
<protein>
    <submittedName>
        <fullName evidence="2">Uncharacterized protein</fullName>
    </submittedName>
</protein>
<feature type="compositionally biased region" description="Low complexity" evidence="1">
    <location>
        <begin position="87"/>
        <end position="104"/>
    </location>
</feature>
<keyword evidence="3" id="KW-1185">Reference proteome</keyword>
<dbReference type="EMBL" id="KN714697">
    <property type="protein sequence ID" value="KUI57170.1"/>
    <property type="molecule type" value="Genomic_DNA"/>
</dbReference>
<evidence type="ECO:0000256" key="1">
    <source>
        <dbReference type="SAM" id="MobiDB-lite"/>
    </source>
</evidence>
<reference evidence="3" key="1">
    <citation type="submission" date="2014-12" db="EMBL/GenBank/DDBJ databases">
        <title>Genome Sequence of Valsa Canker Pathogens Uncovers a Specific Adaption of Colonization on Woody Bark.</title>
        <authorList>
            <person name="Yin Z."/>
            <person name="Liu H."/>
            <person name="Gao X."/>
            <person name="Li Z."/>
            <person name="Song N."/>
            <person name="Ke X."/>
            <person name="Dai Q."/>
            <person name="Wu Y."/>
            <person name="Sun Y."/>
            <person name="Xu J.-R."/>
            <person name="Kang Z.K."/>
            <person name="Wang L."/>
            <person name="Huang L."/>
        </authorList>
    </citation>
    <scope>NUCLEOTIDE SEQUENCE [LARGE SCALE GENOMIC DNA]</scope>
    <source>
        <strain evidence="3">SXYL134</strain>
    </source>
</reference>
<dbReference type="AlphaFoldDB" id="A0A194UZR7"/>
<feature type="compositionally biased region" description="Basic residues" evidence="1">
    <location>
        <begin position="1"/>
        <end position="11"/>
    </location>
</feature>
<dbReference type="OrthoDB" id="5240435at2759"/>
<feature type="region of interest" description="Disordered" evidence="1">
    <location>
        <begin position="1"/>
        <end position="122"/>
    </location>
</feature>
<gene>
    <name evidence="2" type="ORF">VP1G_04480</name>
</gene>